<dbReference type="Pfam" id="PF03729">
    <property type="entry name" value="DUF308"/>
    <property type="match status" value="1"/>
</dbReference>
<dbReference type="AlphaFoldDB" id="A0A7W3FMH4"/>
<reference evidence="2 3" key="1">
    <citation type="submission" date="2020-08" db="EMBL/GenBank/DDBJ databases">
        <title>Stenotrophomonas tumulicola JCM 30961.</title>
        <authorList>
            <person name="Deng Y."/>
        </authorList>
    </citation>
    <scope>NUCLEOTIDE SEQUENCE [LARGE SCALE GENOMIC DNA]</scope>
    <source>
        <strain evidence="2 3">JCM 30961</strain>
    </source>
</reference>
<feature type="transmembrane region" description="Helical" evidence="1">
    <location>
        <begin position="131"/>
        <end position="149"/>
    </location>
</feature>
<dbReference type="RefSeq" id="WP_182339357.1">
    <property type="nucleotide sequence ID" value="NZ_JACGXS010000004.1"/>
</dbReference>
<name>A0A7W3FMH4_9GAMM</name>
<feature type="transmembrane region" description="Helical" evidence="1">
    <location>
        <begin position="45"/>
        <end position="64"/>
    </location>
</feature>
<dbReference type="InterPro" id="IPR005325">
    <property type="entry name" value="DUF308_memb"/>
</dbReference>
<keyword evidence="1" id="KW-0812">Transmembrane</keyword>
<organism evidence="2 3">
    <name type="scientific">Stenotrophomonas tumulicola</name>
    <dbReference type="NCBI Taxonomy" id="1685415"/>
    <lineage>
        <taxon>Bacteria</taxon>
        <taxon>Pseudomonadati</taxon>
        <taxon>Pseudomonadota</taxon>
        <taxon>Gammaproteobacteria</taxon>
        <taxon>Lysobacterales</taxon>
        <taxon>Lysobacteraceae</taxon>
        <taxon>Stenotrophomonas</taxon>
    </lineage>
</organism>
<gene>
    <name evidence="2" type="ORF">H4O11_10455</name>
</gene>
<evidence type="ECO:0000256" key="1">
    <source>
        <dbReference type="SAM" id="Phobius"/>
    </source>
</evidence>
<comment type="caution">
    <text evidence="2">The sequence shown here is derived from an EMBL/GenBank/DDBJ whole genome shotgun (WGS) entry which is preliminary data.</text>
</comment>
<evidence type="ECO:0000313" key="3">
    <source>
        <dbReference type="Proteomes" id="UP000547058"/>
    </source>
</evidence>
<evidence type="ECO:0000313" key="2">
    <source>
        <dbReference type="EMBL" id="MBA8682229.1"/>
    </source>
</evidence>
<feature type="transmembrane region" description="Helical" evidence="1">
    <location>
        <begin position="20"/>
        <end position="39"/>
    </location>
</feature>
<keyword evidence="1" id="KW-1133">Transmembrane helix</keyword>
<dbReference type="PANTHER" id="PTHR34989">
    <property type="entry name" value="PROTEIN HDED"/>
    <property type="match status" value="1"/>
</dbReference>
<feature type="transmembrane region" description="Helical" evidence="1">
    <location>
        <begin position="76"/>
        <end position="92"/>
    </location>
</feature>
<sequence length="184" mass="19485">MNSPSYSPMLSALGRSWWILLVYGLVALGFGVVAIGWPLAAAQGLAWALGVMAIVEGVTSLLGLFGRETGISRGWLLLYALASLAFGIIAVINPLAIASVVILLLGAWLLMAGVYRIVLAIRIRRHVQGEWILVLSGVLALLLGALFLARPLAGVAVTTLWVGVGSVLYGALQLVVAFKLRKLR</sequence>
<proteinExistence type="predicted"/>
<dbReference type="GO" id="GO:0005886">
    <property type="term" value="C:plasma membrane"/>
    <property type="evidence" value="ECO:0007669"/>
    <property type="project" value="TreeGrafter"/>
</dbReference>
<keyword evidence="1" id="KW-0472">Membrane</keyword>
<keyword evidence="3" id="KW-1185">Reference proteome</keyword>
<dbReference type="EMBL" id="JACGXS010000004">
    <property type="protein sequence ID" value="MBA8682229.1"/>
    <property type="molecule type" value="Genomic_DNA"/>
</dbReference>
<dbReference type="Proteomes" id="UP000547058">
    <property type="component" value="Unassembled WGS sequence"/>
</dbReference>
<feature type="transmembrane region" description="Helical" evidence="1">
    <location>
        <begin position="98"/>
        <end position="119"/>
    </location>
</feature>
<protein>
    <submittedName>
        <fullName evidence="2">DUF308 domain-containing protein</fullName>
    </submittedName>
</protein>
<dbReference type="InterPro" id="IPR052712">
    <property type="entry name" value="Acid_resist_chaperone_HdeD"/>
</dbReference>
<accession>A0A7W3FMH4</accession>
<feature type="transmembrane region" description="Helical" evidence="1">
    <location>
        <begin position="155"/>
        <end position="178"/>
    </location>
</feature>
<dbReference type="PANTHER" id="PTHR34989:SF1">
    <property type="entry name" value="PROTEIN HDED"/>
    <property type="match status" value="1"/>
</dbReference>